<evidence type="ECO:0000313" key="2">
    <source>
        <dbReference type="Proteomes" id="UP000317990"/>
    </source>
</evidence>
<dbReference type="AlphaFoldDB" id="A0A524RKW7"/>
<dbReference type="EMBL" id="SRMO01000087">
    <property type="protein sequence ID" value="TGG90512.1"/>
    <property type="molecule type" value="Genomic_DNA"/>
</dbReference>
<reference evidence="1 2" key="1">
    <citation type="journal article" date="2019" name="mSystems">
        <title>Life at home and on the roam: Genomic adaptions reflect the dual lifestyle of an intracellular, facultative symbiont.</title>
        <authorList>
            <person name="Burgsdorf I."/>
        </authorList>
    </citation>
    <scope>NUCLEOTIDE SEQUENCE [LARGE SCALE GENOMIC DNA]</scope>
    <source>
        <strain evidence="1">277cV</strain>
    </source>
</reference>
<accession>A0A524RKW7</accession>
<organism evidence="1 2">
    <name type="scientific">Aphanocapsa feldmannii 277cV</name>
    <dbReference type="NCBI Taxonomy" id="2507553"/>
    <lineage>
        <taxon>Bacteria</taxon>
        <taxon>Bacillati</taxon>
        <taxon>Cyanobacteriota</taxon>
        <taxon>Cyanophyceae</taxon>
        <taxon>Oscillatoriophycideae</taxon>
        <taxon>Chroococcales</taxon>
        <taxon>Microcystaceae</taxon>
        <taxon>Aphanocapsa</taxon>
    </lineage>
</organism>
<evidence type="ECO:0000313" key="1">
    <source>
        <dbReference type="EMBL" id="TGG90512.1"/>
    </source>
</evidence>
<dbReference type="Proteomes" id="UP000317990">
    <property type="component" value="Unassembled WGS sequence"/>
</dbReference>
<sequence>MGTKPGSKLKSVGAAENIFAVVDATQVALAIHPLFAKACEIQCLVFTILDIEFDNHLPFMTTEVAGPGFIAWIPDLMRSFMVESSSRGDSI</sequence>
<gene>
    <name evidence="1" type="ORF">ERJ67_10710</name>
</gene>
<proteinExistence type="predicted"/>
<comment type="caution">
    <text evidence="1">The sequence shown here is derived from an EMBL/GenBank/DDBJ whole genome shotgun (WGS) entry which is preliminary data.</text>
</comment>
<protein>
    <submittedName>
        <fullName evidence="1">Uncharacterized protein</fullName>
    </submittedName>
</protein>
<name>A0A524RKW7_9CHRO</name>